<gene>
    <name evidence="1" type="ORF">MVEN_00925300</name>
</gene>
<dbReference type="AlphaFoldDB" id="A0A8H7CZ55"/>
<protein>
    <submittedName>
        <fullName evidence="1">HET domain-containing protein</fullName>
    </submittedName>
</protein>
<accession>A0A8H7CZ55</accession>
<evidence type="ECO:0000313" key="2">
    <source>
        <dbReference type="Proteomes" id="UP000620124"/>
    </source>
</evidence>
<keyword evidence="2" id="KW-1185">Reference proteome</keyword>
<dbReference type="OrthoDB" id="2624308at2759"/>
<sequence length="112" mass="12559">MQTNASRGNKWHLYTIFQHTVNAGAVPWQVAIHALVVKSVRRDEAGGFHDHKFLGKALNGPLPRRARLDYLGNGRRNDLAAVCSISQHNSDVEWLGKPVVFYLKYSTVCCNV</sequence>
<evidence type="ECO:0000313" key="1">
    <source>
        <dbReference type="EMBL" id="KAF7355959.1"/>
    </source>
</evidence>
<organism evidence="1 2">
    <name type="scientific">Mycena venus</name>
    <dbReference type="NCBI Taxonomy" id="2733690"/>
    <lineage>
        <taxon>Eukaryota</taxon>
        <taxon>Fungi</taxon>
        <taxon>Dikarya</taxon>
        <taxon>Basidiomycota</taxon>
        <taxon>Agaricomycotina</taxon>
        <taxon>Agaricomycetes</taxon>
        <taxon>Agaricomycetidae</taxon>
        <taxon>Agaricales</taxon>
        <taxon>Marasmiineae</taxon>
        <taxon>Mycenaceae</taxon>
        <taxon>Mycena</taxon>
    </lineage>
</organism>
<comment type="caution">
    <text evidence="1">The sequence shown here is derived from an EMBL/GenBank/DDBJ whole genome shotgun (WGS) entry which is preliminary data.</text>
</comment>
<dbReference type="Proteomes" id="UP000620124">
    <property type="component" value="Unassembled WGS sequence"/>
</dbReference>
<dbReference type="EMBL" id="JACAZI010000007">
    <property type="protein sequence ID" value="KAF7355959.1"/>
    <property type="molecule type" value="Genomic_DNA"/>
</dbReference>
<reference evidence="1" key="1">
    <citation type="submission" date="2020-05" db="EMBL/GenBank/DDBJ databases">
        <title>Mycena genomes resolve the evolution of fungal bioluminescence.</title>
        <authorList>
            <person name="Tsai I.J."/>
        </authorList>
    </citation>
    <scope>NUCLEOTIDE SEQUENCE</scope>
    <source>
        <strain evidence="1">CCC161011</strain>
    </source>
</reference>
<proteinExistence type="predicted"/>
<name>A0A8H7CZ55_9AGAR</name>